<proteinExistence type="predicted"/>
<feature type="region of interest" description="Disordered" evidence="1">
    <location>
        <begin position="1"/>
        <end position="83"/>
    </location>
</feature>
<organism evidence="2 3">
    <name type="scientific">Heterodera trifolii</name>
    <dbReference type="NCBI Taxonomy" id="157864"/>
    <lineage>
        <taxon>Eukaryota</taxon>
        <taxon>Metazoa</taxon>
        <taxon>Ecdysozoa</taxon>
        <taxon>Nematoda</taxon>
        <taxon>Chromadorea</taxon>
        <taxon>Rhabditida</taxon>
        <taxon>Tylenchina</taxon>
        <taxon>Tylenchomorpha</taxon>
        <taxon>Tylenchoidea</taxon>
        <taxon>Heteroderidae</taxon>
        <taxon>Heteroderinae</taxon>
        <taxon>Heterodera</taxon>
    </lineage>
</organism>
<protein>
    <submittedName>
        <fullName evidence="2">Uncharacterized protein</fullName>
    </submittedName>
</protein>
<dbReference type="AlphaFoldDB" id="A0ABD2JNH8"/>
<dbReference type="EMBL" id="JBICBT010000928">
    <property type="protein sequence ID" value="KAL3092180.1"/>
    <property type="molecule type" value="Genomic_DNA"/>
</dbReference>
<keyword evidence="3" id="KW-1185">Reference proteome</keyword>
<reference evidence="2 3" key="1">
    <citation type="submission" date="2024-10" db="EMBL/GenBank/DDBJ databases">
        <authorList>
            <person name="Kim D."/>
        </authorList>
    </citation>
    <scope>NUCLEOTIDE SEQUENCE [LARGE SCALE GENOMIC DNA]</scope>
    <source>
        <strain evidence="2">BH-2024</strain>
    </source>
</reference>
<accession>A0ABD2JNH8</accession>
<evidence type="ECO:0000313" key="3">
    <source>
        <dbReference type="Proteomes" id="UP001620626"/>
    </source>
</evidence>
<evidence type="ECO:0000256" key="1">
    <source>
        <dbReference type="SAM" id="MobiDB-lite"/>
    </source>
</evidence>
<evidence type="ECO:0000313" key="2">
    <source>
        <dbReference type="EMBL" id="KAL3092180.1"/>
    </source>
</evidence>
<feature type="compositionally biased region" description="Basic and acidic residues" evidence="1">
    <location>
        <begin position="30"/>
        <end position="66"/>
    </location>
</feature>
<dbReference type="Proteomes" id="UP001620626">
    <property type="component" value="Unassembled WGS sequence"/>
</dbReference>
<name>A0ABD2JNH8_9BILA</name>
<sequence length="107" mass="11711">MEQYQQQQQPKDTPRAPNMRSQVVVVPNRQEGEREKKSGGGEKREEKGGKETGEAKSNAKEKEGEKGPPAAPKEGMKCPPTAVGGITIRRPMAEIPQSLILITFLSI</sequence>
<gene>
    <name evidence="2" type="ORF">niasHT_026732</name>
</gene>
<comment type="caution">
    <text evidence="2">The sequence shown here is derived from an EMBL/GenBank/DDBJ whole genome shotgun (WGS) entry which is preliminary data.</text>
</comment>